<name>A0AAW7HNW7_9PSED</name>
<gene>
    <name evidence="1" type="ORF">LU674_000890</name>
</gene>
<dbReference type="EMBL" id="JAJSRF020000001">
    <property type="protein sequence ID" value="MDM3950904.1"/>
    <property type="molecule type" value="Genomic_DNA"/>
</dbReference>
<protein>
    <recommendedName>
        <fullName evidence="3">DUF3472 domain-containing protein</fullName>
    </recommendedName>
</protein>
<comment type="caution">
    <text evidence="1">The sequence shown here is derived from an EMBL/GenBank/DDBJ whole genome shotgun (WGS) entry which is preliminary data.</text>
</comment>
<reference evidence="1" key="1">
    <citation type="submission" date="2023-06" db="EMBL/GenBank/DDBJ databases">
        <title>MBL-encoding genomic islands in Pseudomonas spp. in Poland.</title>
        <authorList>
            <person name="Urbanowicz P."/>
            <person name="Izdebski R."/>
            <person name="Biedrzycka M."/>
            <person name="Gniadkowski M."/>
        </authorList>
    </citation>
    <scope>NUCLEOTIDE SEQUENCE</scope>
    <source>
        <strain evidence="1">NMI5768_13</strain>
    </source>
</reference>
<sequence length="287" mass="31957">MKAVPYADWALQSIPSDQDEGIQMTTTVQFNHSYKPRGRIVFRLTGGGETALAGVLHFDPAFEIAEGASYLARIGASGFEVFDTVVDADLPADLAPYNIDYHLRACIWRKPVADGTLMVRFIRQWAGCQSWLVYSCAPASPISAGAYSATGHAWFDVTRFELSPIAAPAEEVGLTMAQLTTIPPVWPDSDRVHHALCAIPLSWRPDYLAYSKLQVALGRGELSREEFKAHVLNHERLRHLWSNPGDDYLNYLVHLDDLGGVQEVGPYNSQQLLERKERSRMAMLAAR</sequence>
<proteinExistence type="predicted"/>
<evidence type="ECO:0000313" key="1">
    <source>
        <dbReference type="EMBL" id="MDM3950904.1"/>
    </source>
</evidence>
<accession>A0AAW7HNW7</accession>
<evidence type="ECO:0000313" key="2">
    <source>
        <dbReference type="Proteomes" id="UP001165439"/>
    </source>
</evidence>
<dbReference type="AlphaFoldDB" id="A0AAW7HNW7"/>
<dbReference type="Proteomes" id="UP001165439">
    <property type="component" value="Unassembled WGS sequence"/>
</dbReference>
<dbReference type="RefSeq" id="WP_232897072.1">
    <property type="nucleotide sequence ID" value="NZ_JAJSRF020000001.1"/>
</dbReference>
<organism evidence="1 2">
    <name type="scientific">Pseudomonas alloputida</name>
    <dbReference type="NCBI Taxonomy" id="1940621"/>
    <lineage>
        <taxon>Bacteria</taxon>
        <taxon>Pseudomonadati</taxon>
        <taxon>Pseudomonadota</taxon>
        <taxon>Gammaproteobacteria</taxon>
        <taxon>Pseudomonadales</taxon>
        <taxon>Pseudomonadaceae</taxon>
        <taxon>Pseudomonas</taxon>
    </lineage>
</organism>
<evidence type="ECO:0008006" key="3">
    <source>
        <dbReference type="Google" id="ProtNLM"/>
    </source>
</evidence>